<feature type="region of interest" description="Disordered" evidence="1">
    <location>
        <begin position="1"/>
        <end position="118"/>
    </location>
</feature>
<comment type="caution">
    <text evidence="2">The sequence shown here is derived from an EMBL/GenBank/DDBJ whole genome shotgun (WGS) entry which is preliminary data.</text>
</comment>
<keyword evidence="3" id="KW-1185">Reference proteome</keyword>
<evidence type="ECO:0000313" key="3">
    <source>
        <dbReference type="Proteomes" id="UP001595075"/>
    </source>
</evidence>
<organism evidence="2 3">
    <name type="scientific">Oculimacula yallundae</name>
    <dbReference type="NCBI Taxonomy" id="86028"/>
    <lineage>
        <taxon>Eukaryota</taxon>
        <taxon>Fungi</taxon>
        <taxon>Dikarya</taxon>
        <taxon>Ascomycota</taxon>
        <taxon>Pezizomycotina</taxon>
        <taxon>Leotiomycetes</taxon>
        <taxon>Helotiales</taxon>
        <taxon>Ploettnerulaceae</taxon>
        <taxon>Oculimacula</taxon>
    </lineage>
</organism>
<sequence>MFFKSLRSRSKSSSKSTKPSTLSRMLSSSSSHHRSKIPEVVISSPPLSPTTLPTEPQARERGVTREAKTRHSEDDNKDYNEFLEKARKEAEKQKKEEERKAKKAREVNMSPWASRMNC</sequence>
<protein>
    <submittedName>
        <fullName evidence="2">Uncharacterized protein</fullName>
    </submittedName>
</protein>
<feature type="compositionally biased region" description="Low complexity" evidence="1">
    <location>
        <begin position="43"/>
        <end position="54"/>
    </location>
</feature>
<feature type="compositionally biased region" description="Low complexity" evidence="1">
    <location>
        <begin position="13"/>
        <end position="30"/>
    </location>
</feature>
<evidence type="ECO:0000256" key="1">
    <source>
        <dbReference type="SAM" id="MobiDB-lite"/>
    </source>
</evidence>
<gene>
    <name evidence="2" type="ORF">VTL71DRAFT_6296</name>
</gene>
<reference evidence="2 3" key="1">
    <citation type="journal article" date="2024" name="Commun. Biol.">
        <title>Comparative genomic analysis of thermophilic fungi reveals convergent evolutionary adaptations and gene losses.</title>
        <authorList>
            <person name="Steindorff A.S."/>
            <person name="Aguilar-Pontes M.V."/>
            <person name="Robinson A.J."/>
            <person name="Andreopoulos B."/>
            <person name="LaButti K."/>
            <person name="Kuo A."/>
            <person name="Mondo S."/>
            <person name="Riley R."/>
            <person name="Otillar R."/>
            <person name="Haridas S."/>
            <person name="Lipzen A."/>
            <person name="Grimwood J."/>
            <person name="Schmutz J."/>
            <person name="Clum A."/>
            <person name="Reid I.D."/>
            <person name="Moisan M.C."/>
            <person name="Butler G."/>
            <person name="Nguyen T.T.M."/>
            <person name="Dewar K."/>
            <person name="Conant G."/>
            <person name="Drula E."/>
            <person name="Henrissat B."/>
            <person name="Hansel C."/>
            <person name="Singer S."/>
            <person name="Hutchinson M.I."/>
            <person name="de Vries R.P."/>
            <person name="Natvig D.O."/>
            <person name="Powell A.J."/>
            <person name="Tsang A."/>
            <person name="Grigoriev I.V."/>
        </authorList>
    </citation>
    <scope>NUCLEOTIDE SEQUENCE [LARGE SCALE GENOMIC DNA]</scope>
    <source>
        <strain evidence="2 3">CBS 494.80</strain>
    </source>
</reference>
<dbReference type="EMBL" id="JAZHXI010000017">
    <property type="protein sequence ID" value="KAL2062030.1"/>
    <property type="molecule type" value="Genomic_DNA"/>
</dbReference>
<dbReference type="Proteomes" id="UP001595075">
    <property type="component" value="Unassembled WGS sequence"/>
</dbReference>
<proteinExistence type="predicted"/>
<feature type="compositionally biased region" description="Basic residues" evidence="1">
    <location>
        <begin position="1"/>
        <end position="12"/>
    </location>
</feature>
<name>A0ABR4BWL3_9HELO</name>
<accession>A0ABR4BWL3</accession>
<feature type="compositionally biased region" description="Basic and acidic residues" evidence="1">
    <location>
        <begin position="57"/>
        <end position="106"/>
    </location>
</feature>
<evidence type="ECO:0000313" key="2">
    <source>
        <dbReference type="EMBL" id="KAL2062030.1"/>
    </source>
</evidence>